<proteinExistence type="predicted"/>
<evidence type="ECO:0000256" key="1">
    <source>
        <dbReference type="SAM" id="MobiDB-lite"/>
    </source>
</evidence>
<comment type="caution">
    <text evidence="2">The sequence shown here is derived from an EMBL/GenBank/DDBJ whole genome shotgun (WGS) entry which is preliminary data.</text>
</comment>
<feature type="compositionally biased region" description="Basic and acidic residues" evidence="1">
    <location>
        <begin position="205"/>
        <end position="223"/>
    </location>
</feature>
<feature type="compositionally biased region" description="Low complexity" evidence="1">
    <location>
        <begin position="240"/>
        <end position="249"/>
    </location>
</feature>
<sequence>MEFNAAWTAAVQVCVTVGMHVEESATPHGGGWGGLHTCRDEGGNGAHVGNILIYHSPVLNYPILSAARVAELGYDDGDDRVDELSTSMLGQLKINNGKNSVDRYHIEEVEDEDEDEDDVNLSEEALLAQMGYVKSDPGSDNEEEDLLEDRILVENEARKHEPINTPTAELNLVSALRGSREKEGRPAEECRVSWGPDVYDPPCTSDDHFAASKNDRHRVEQKGKGTSGRNKQKGAGSEGGSSRKAAGGSKSKKKAEKKHKKQGHKHSDPS</sequence>
<reference evidence="2 3" key="1">
    <citation type="submission" date="2024-06" db="EMBL/GenBank/DDBJ databases">
        <title>A chromosome level genome sequence of Diviner's sage (Salvia divinorum).</title>
        <authorList>
            <person name="Ford S.A."/>
            <person name="Ro D.-K."/>
            <person name="Ness R.W."/>
            <person name="Phillips M.A."/>
        </authorList>
    </citation>
    <scope>NUCLEOTIDE SEQUENCE [LARGE SCALE GENOMIC DNA]</scope>
    <source>
        <strain evidence="2">SAF-2024a</strain>
        <tissue evidence="2">Leaf</tissue>
    </source>
</reference>
<dbReference type="PANTHER" id="PTHR34952">
    <property type="entry name" value="OS05G0113500 PROTEIN"/>
    <property type="match status" value="1"/>
</dbReference>
<organism evidence="2 3">
    <name type="scientific">Salvia divinorum</name>
    <name type="common">Maria pastora</name>
    <name type="synonym">Diviner's sage</name>
    <dbReference type="NCBI Taxonomy" id="28513"/>
    <lineage>
        <taxon>Eukaryota</taxon>
        <taxon>Viridiplantae</taxon>
        <taxon>Streptophyta</taxon>
        <taxon>Embryophyta</taxon>
        <taxon>Tracheophyta</taxon>
        <taxon>Spermatophyta</taxon>
        <taxon>Magnoliopsida</taxon>
        <taxon>eudicotyledons</taxon>
        <taxon>Gunneridae</taxon>
        <taxon>Pentapetalae</taxon>
        <taxon>asterids</taxon>
        <taxon>lamiids</taxon>
        <taxon>Lamiales</taxon>
        <taxon>Lamiaceae</taxon>
        <taxon>Nepetoideae</taxon>
        <taxon>Mentheae</taxon>
        <taxon>Salviinae</taxon>
        <taxon>Salvia</taxon>
        <taxon>Salvia subgen. Calosphace</taxon>
    </lineage>
</organism>
<name>A0ABD1HHR2_SALDI</name>
<dbReference type="PANTHER" id="PTHR34952:SF2">
    <property type="entry name" value="OS05G0113500 PROTEIN"/>
    <property type="match status" value="1"/>
</dbReference>
<feature type="compositionally biased region" description="Basic residues" evidence="1">
    <location>
        <begin position="250"/>
        <end position="264"/>
    </location>
</feature>
<dbReference type="EMBL" id="JBEAFC010000005">
    <property type="protein sequence ID" value="KAL1555979.1"/>
    <property type="molecule type" value="Genomic_DNA"/>
</dbReference>
<feature type="region of interest" description="Disordered" evidence="1">
    <location>
        <begin position="176"/>
        <end position="270"/>
    </location>
</feature>
<keyword evidence="3" id="KW-1185">Reference proteome</keyword>
<protein>
    <submittedName>
        <fullName evidence="2">Uncharacterized protein</fullName>
    </submittedName>
</protein>
<evidence type="ECO:0000313" key="3">
    <source>
        <dbReference type="Proteomes" id="UP001567538"/>
    </source>
</evidence>
<accession>A0ABD1HHR2</accession>
<feature type="compositionally biased region" description="Basic and acidic residues" evidence="1">
    <location>
        <begin position="178"/>
        <end position="191"/>
    </location>
</feature>
<gene>
    <name evidence="2" type="ORF">AAHA92_11655</name>
</gene>
<dbReference type="Proteomes" id="UP001567538">
    <property type="component" value="Unassembled WGS sequence"/>
</dbReference>
<evidence type="ECO:0000313" key="2">
    <source>
        <dbReference type="EMBL" id="KAL1555979.1"/>
    </source>
</evidence>
<dbReference type="AlphaFoldDB" id="A0ABD1HHR2"/>